<evidence type="ECO:0000313" key="3">
    <source>
        <dbReference type="EMBL" id="KAK3236555.1"/>
    </source>
</evidence>
<sequence length="291" mass="32194">TLDGSRYYLVLEILCSFFAMTPCIFALAAGIFVHIRLREDVVDAPRPAKTWFRFFTPQWWGLCHIVDPIQARRVAVLSTILAVIILLVIIFLLLILMIVFGLLVGLRYGVQGVAESYDRVAVVSNIGDITADLQYIITSSVTAWDTWIEVCKTLQQNTTNDDQQAQNSTQNDQGDKPKTASTKETRLRRGMLQQDLIFPPPCSVVDPDYPPGFDPGDITVPPGVDPGANYPPGVDPGDITVPPGIDPGAYYPLCHDPETSRCHLAPTQELTIRPGFDPETSLGATWRRPRS</sequence>
<keyword evidence="4" id="KW-1185">Reference proteome</keyword>
<feature type="compositionally biased region" description="Basic and acidic residues" evidence="1">
    <location>
        <begin position="173"/>
        <end position="186"/>
    </location>
</feature>
<feature type="non-terminal residue" evidence="3">
    <location>
        <position position="1"/>
    </location>
</feature>
<feature type="compositionally biased region" description="Low complexity" evidence="1">
    <location>
        <begin position="159"/>
        <end position="172"/>
    </location>
</feature>
<feature type="region of interest" description="Disordered" evidence="1">
    <location>
        <begin position="272"/>
        <end position="291"/>
    </location>
</feature>
<accession>A0AAE0BIN6</accession>
<keyword evidence="2" id="KW-1133">Transmembrane helix</keyword>
<name>A0AAE0BIN6_9CHLO</name>
<keyword evidence="2" id="KW-0472">Membrane</keyword>
<dbReference type="Proteomes" id="UP001190700">
    <property type="component" value="Unassembled WGS sequence"/>
</dbReference>
<evidence type="ECO:0000256" key="1">
    <source>
        <dbReference type="SAM" id="MobiDB-lite"/>
    </source>
</evidence>
<reference evidence="3 4" key="1">
    <citation type="journal article" date="2015" name="Genome Biol. Evol.">
        <title>Comparative Genomics of a Bacterivorous Green Alga Reveals Evolutionary Causalities and Consequences of Phago-Mixotrophic Mode of Nutrition.</title>
        <authorList>
            <person name="Burns J.A."/>
            <person name="Paasch A."/>
            <person name="Narechania A."/>
            <person name="Kim E."/>
        </authorList>
    </citation>
    <scope>NUCLEOTIDE SEQUENCE [LARGE SCALE GENOMIC DNA]</scope>
    <source>
        <strain evidence="3 4">PLY_AMNH</strain>
    </source>
</reference>
<evidence type="ECO:0000313" key="4">
    <source>
        <dbReference type="Proteomes" id="UP001190700"/>
    </source>
</evidence>
<evidence type="ECO:0000256" key="2">
    <source>
        <dbReference type="SAM" id="Phobius"/>
    </source>
</evidence>
<proteinExistence type="predicted"/>
<feature type="transmembrane region" description="Helical" evidence="2">
    <location>
        <begin position="80"/>
        <end position="106"/>
    </location>
</feature>
<feature type="transmembrane region" description="Helical" evidence="2">
    <location>
        <begin position="7"/>
        <end position="35"/>
    </location>
</feature>
<feature type="region of interest" description="Disordered" evidence="1">
    <location>
        <begin position="159"/>
        <end position="186"/>
    </location>
</feature>
<dbReference type="AlphaFoldDB" id="A0AAE0BIN6"/>
<comment type="caution">
    <text evidence="3">The sequence shown here is derived from an EMBL/GenBank/DDBJ whole genome shotgun (WGS) entry which is preliminary data.</text>
</comment>
<keyword evidence="2" id="KW-0812">Transmembrane</keyword>
<gene>
    <name evidence="3" type="ORF">CYMTET_53309</name>
</gene>
<organism evidence="3 4">
    <name type="scientific">Cymbomonas tetramitiformis</name>
    <dbReference type="NCBI Taxonomy" id="36881"/>
    <lineage>
        <taxon>Eukaryota</taxon>
        <taxon>Viridiplantae</taxon>
        <taxon>Chlorophyta</taxon>
        <taxon>Pyramimonadophyceae</taxon>
        <taxon>Pyramimonadales</taxon>
        <taxon>Pyramimonadaceae</taxon>
        <taxon>Cymbomonas</taxon>
    </lineage>
</organism>
<protein>
    <submittedName>
        <fullName evidence="3">Uncharacterized protein</fullName>
    </submittedName>
</protein>
<dbReference type="EMBL" id="LGRX02034975">
    <property type="protein sequence ID" value="KAK3236555.1"/>
    <property type="molecule type" value="Genomic_DNA"/>
</dbReference>